<dbReference type="GO" id="GO:0009245">
    <property type="term" value="P:lipid A biosynthetic process"/>
    <property type="evidence" value="ECO:0007669"/>
    <property type="project" value="UniProtKB-KW"/>
</dbReference>
<dbReference type="Gene3D" id="3.40.1390.10">
    <property type="entry name" value="MurE/MurF, N-terminal domain"/>
    <property type="match status" value="1"/>
</dbReference>
<evidence type="ECO:0000256" key="2">
    <source>
        <dbReference type="ARBA" id="ARBA00022556"/>
    </source>
</evidence>
<dbReference type="HAMAP" id="MF_00523">
    <property type="entry name" value="LpxD"/>
    <property type="match status" value="1"/>
</dbReference>
<comment type="caution">
    <text evidence="9">The sequence shown here is derived from an EMBL/GenBank/DDBJ whole genome shotgun (WGS) entry which is preliminary data.</text>
</comment>
<dbReference type="AlphaFoldDB" id="A0AA35SQM8"/>
<name>A0AA35SQM8_GEOBA</name>
<sequence>MVKTLKEISELIDGELLGDGEIEIIGVSGIKEAREHELTFVANSKYLREIERTQASAIIVGQDIPYDGKPLIRVDNPYFAFVKVLELFAWRKRKTTYGIHETAIIGDNVQIGEMVSIQAYTYIGDNVQIGDGTIISPFVYIGDDTKIGNETLIYPNVTIREDVEIGNRVILHCGVVIGSDGFGFASVSDRHHKIPQIGTVIIEDDVEIGANTTVDRATMTNGATIIKRGTKLDNLIQIAHNVVIGEDCCIAAQTGIAGSAELKDRVTMAGHSGAVGHITIGADSTVFAKSAATKDLPAGSYVSGFPAENHAQQLRIQASLRRMPEMLQAFTRLQERVTQLEAQLNTTDDKSDDS</sequence>
<keyword evidence="1" id="KW-0444">Lipid biosynthesis</keyword>
<evidence type="ECO:0000256" key="7">
    <source>
        <dbReference type="SAM" id="Coils"/>
    </source>
</evidence>
<dbReference type="GO" id="GO:0016410">
    <property type="term" value="F:N-acyltransferase activity"/>
    <property type="evidence" value="ECO:0007669"/>
    <property type="project" value="InterPro"/>
</dbReference>
<dbReference type="SUPFAM" id="SSF51161">
    <property type="entry name" value="Trimeric LpxA-like enzymes"/>
    <property type="match status" value="1"/>
</dbReference>
<dbReference type="NCBIfam" id="TIGR01853">
    <property type="entry name" value="lipid_A_lpxD"/>
    <property type="match status" value="1"/>
</dbReference>
<dbReference type="Pfam" id="PF00132">
    <property type="entry name" value="Hexapep"/>
    <property type="match status" value="3"/>
</dbReference>
<evidence type="ECO:0000256" key="4">
    <source>
        <dbReference type="ARBA" id="ARBA00022737"/>
    </source>
</evidence>
<keyword evidence="10" id="KW-1185">Reference proteome</keyword>
<dbReference type="Proteomes" id="UP001174909">
    <property type="component" value="Unassembled WGS sequence"/>
</dbReference>
<keyword evidence="2" id="KW-0441">Lipid A biosynthesis</keyword>
<protein>
    <submittedName>
        <fullName evidence="9">UDP-3-O-acylglucosamine N-acyltransferase</fullName>
    </submittedName>
</protein>
<reference evidence="9" key="1">
    <citation type="submission" date="2023-03" db="EMBL/GenBank/DDBJ databases">
        <authorList>
            <person name="Steffen K."/>
            <person name="Cardenas P."/>
        </authorList>
    </citation>
    <scope>NUCLEOTIDE SEQUENCE</scope>
</reference>
<dbReference type="InterPro" id="IPR020573">
    <property type="entry name" value="UDP_GlcNAc_AcTrfase_non-rep"/>
</dbReference>
<dbReference type="PANTHER" id="PTHR43378:SF2">
    <property type="entry name" value="UDP-3-O-ACYLGLUCOSAMINE N-ACYLTRANSFERASE 1, MITOCHONDRIAL-RELATED"/>
    <property type="match status" value="1"/>
</dbReference>
<dbReference type="Pfam" id="PF04613">
    <property type="entry name" value="LpxD"/>
    <property type="match status" value="1"/>
</dbReference>
<dbReference type="InterPro" id="IPR001451">
    <property type="entry name" value="Hexapep"/>
</dbReference>
<dbReference type="PANTHER" id="PTHR43378">
    <property type="entry name" value="UDP-3-O-ACYLGLUCOSAMINE N-ACYLTRANSFERASE"/>
    <property type="match status" value="1"/>
</dbReference>
<evidence type="ECO:0000256" key="5">
    <source>
        <dbReference type="ARBA" id="ARBA00023098"/>
    </source>
</evidence>
<evidence type="ECO:0000256" key="6">
    <source>
        <dbReference type="ARBA" id="ARBA00023315"/>
    </source>
</evidence>
<evidence type="ECO:0000256" key="3">
    <source>
        <dbReference type="ARBA" id="ARBA00022679"/>
    </source>
</evidence>
<accession>A0AA35SQM8</accession>
<dbReference type="InterPro" id="IPR011004">
    <property type="entry name" value="Trimer_LpxA-like_sf"/>
</dbReference>
<feature type="coiled-coil region" evidence="7">
    <location>
        <begin position="323"/>
        <end position="350"/>
    </location>
</feature>
<keyword evidence="4" id="KW-0677">Repeat</keyword>
<dbReference type="EMBL" id="CASHTH010002735">
    <property type="protein sequence ID" value="CAI8034475.1"/>
    <property type="molecule type" value="Genomic_DNA"/>
</dbReference>
<organism evidence="9 10">
    <name type="scientific">Geodia barretti</name>
    <name type="common">Barrett's horny sponge</name>
    <dbReference type="NCBI Taxonomy" id="519541"/>
    <lineage>
        <taxon>Eukaryota</taxon>
        <taxon>Metazoa</taxon>
        <taxon>Porifera</taxon>
        <taxon>Demospongiae</taxon>
        <taxon>Heteroscleromorpha</taxon>
        <taxon>Tetractinellida</taxon>
        <taxon>Astrophorina</taxon>
        <taxon>Geodiidae</taxon>
        <taxon>Geodia</taxon>
    </lineage>
</organism>
<evidence type="ECO:0000313" key="10">
    <source>
        <dbReference type="Proteomes" id="UP001174909"/>
    </source>
</evidence>
<feature type="domain" description="UDP-3-O-[3-hydroxymyristoyl] glucosamine N-acyltransferase non-repeat region" evidence="8">
    <location>
        <begin position="22"/>
        <end position="87"/>
    </location>
</feature>
<dbReference type="NCBIfam" id="NF002060">
    <property type="entry name" value="PRK00892.1"/>
    <property type="match status" value="1"/>
</dbReference>
<proteinExistence type="inferred from homology"/>
<evidence type="ECO:0000259" key="8">
    <source>
        <dbReference type="Pfam" id="PF04613"/>
    </source>
</evidence>
<dbReference type="InterPro" id="IPR007691">
    <property type="entry name" value="LpxD"/>
</dbReference>
<dbReference type="GO" id="GO:0016020">
    <property type="term" value="C:membrane"/>
    <property type="evidence" value="ECO:0007669"/>
    <property type="project" value="GOC"/>
</dbReference>
<keyword evidence="6" id="KW-0012">Acyltransferase</keyword>
<evidence type="ECO:0000256" key="1">
    <source>
        <dbReference type="ARBA" id="ARBA00022516"/>
    </source>
</evidence>
<dbReference type="PROSITE" id="PS00101">
    <property type="entry name" value="HEXAPEP_TRANSFERASES"/>
    <property type="match status" value="1"/>
</dbReference>
<evidence type="ECO:0000313" key="9">
    <source>
        <dbReference type="EMBL" id="CAI8034475.1"/>
    </source>
</evidence>
<dbReference type="InterPro" id="IPR018357">
    <property type="entry name" value="Hexapep_transf_CS"/>
</dbReference>
<dbReference type="Gene3D" id="2.160.10.10">
    <property type="entry name" value="Hexapeptide repeat proteins"/>
    <property type="match status" value="1"/>
</dbReference>
<dbReference type="CDD" id="cd03352">
    <property type="entry name" value="LbH_LpxD"/>
    <property type="match status" value="1"/>
</dbReference>
<keyword evidence="7" id="KW-0175">Coiled coil</keyword>
<keyword evidence="5" id="KW-0443">Lipid metabolism</keyword>
<keyword evidence="3" id="KW-0808">Transferase</keyword>
<gene>
    <name evidence="9" type="ORF">GBAR_LOCUS19404</name>
</gene>